<sequence>MFHDAPRPDAACKNSLAPESVREEVFWKDFCAMVVSVAQQVQVVQAYE</sequence>
<dbReference type="RefSeq" id="WP_271121982.1">
    <property type="nucleotide sequence ID" value="NZ_JALHAN010000059.1"/>
</dbReference>
<comment type="caution">
    <text evidence="1">The sequence shown here is derived from an EMBL/GenBank/DDBJ whole genome shotgun (WGS) entry which is preliminary data.</text>
</comment>
<reference evidence="1" key="1">
    <citation type="submission" date="2022-03" db="EMBL/GenBank/DDBJ databases">
        <title>Proposal of a novel genus Dryocolo and two novel species.</title>
        <authorList>
            <person name="Maddock D.W."/>
            <person name="Brady C.L."/>
            <person name="Denman S."/>
            <person name="Arnold D."/>
        </authorList>
    </citation>
    <scope>NUCLEOTIDE SEQUENCE</scope>
    <source>
        <strain evidence="1">H6W4</strain>
    </source>
</reference>
<proteinExistence type="predicted"/>
<dbReference type="AlphaFoldDB" id="A0A9X2W542"/>
<evidence type="ECO:0000313" key="2">
    <source>
        <dbReference type="Proteomes" id="UP001150641"/>
    </source>
</evidence>
<gene>
    <name evidence="1" type="ORF">MUA00_05185</name>
</gene>
<organism evidence="1 2">
    <name type="scientific">Dryocola boscaweniae</name>
    <dbReference type="NCBI Taxonomy" id="2925397"/>
    <lineage>
        <taxon>Bacteria</taxon>
        <taxon>Pseudomonadati</taxon>
        <taxon>Pseudomonadota</taxon>
        <taxon>Gammaproteobacteria</taxon>
        <taxon>Enterobacterales</taxon>
        <taxon>Enterobacteriaceae</taxon>
        <taxon>Dryocola</taxon>
    </lineage>
</organism>
<keyword evidence="2" id="KW-1185">Reference proteome</keyword>
<dbReference type="Proteomes" id="UP001150641">
    <property type="component" value="Unassembled WGS sequence"/>
</dbReference>
<evidence type="ECO:0000313" key="1">
    <source>
        <dbReference type="EMBL" id="MCT4701198.1"/>
    </source>
</evidence>
<protein>
    <submittedName>
        <fullName evidence="1">Uncharacterized protein</fullName>
    </submittedName>
</protein>
<accession>A0A9X2W542</accession>
<name>A0A9X2W542_9ENTR</name>
<dbReference type="EMBL" id="JALHAP010000072">
    <property type="protein sequence ID" value="MCT4701198.1"/>
    <property type="molecule type" value="Genomic_DNA"/>
</dbReference>